<dbReference type="EMBL" id="OD569141">
    <property type="protein sequence ID" value="CAD7447703.1"/>
    <property type="molecule type" value="Genomic_DNA"/>
</dbReference>
<gene>
    <name evidence="1" type="ORF">TBIB3V08_LOCUS10011</name>
</gene>
<organism evidence="1">
    <name type="scientific">Timema bartmani</name>
    <dbReference type="NCBI Taxonomy" id="61472"/>
    <lineage>
        <taxon>Eukaryota</taxon>
        <taxon>Metazoa</taxon>
        <taxon>Ecdysozoa</taxon>
        <taxon>Arthropoda</taxon>
        <taxon>Hexapoda</taxon>
        <taxon>Insecta</taxon>
        <taxon>Pterygota</taxon>
        <taxon>Neoptera</taxon>
        <taxon>Polyneoptera</taxon>
        <taxon>Phasmatodea</taxon>
        <taxon>Timematodea</taxon>
        <taxon>Timematoidea</taxon>
        <taxon>Timematidae</taxon>
        <taxon>Timema</taxon>
    </lineage>
</organism>
<proteinExistence type="predicted"/>
<name>A0A7R9F6S1_9NEOP</name>
<dbReference type="GO" id="GO:0005737">
    <property type="term" value="C:cytoplasm"/>
    <property type="evidence" value="ECO:0007669"/>
    <property type="project" value="TreeGrafter"/>
</dbReference>
<dbReference type="InterPro" id="IPR036412">
    <property type="entry name" value="HAD-like_sf"/>
</dbReference>
<dbReference type="PANTHER" id="PTHR19288:SF4">
    <property type="entry name" value="RE04130P-RELATED"/>
    <property type="match status" value="1"/>
</dbReference>
<dbReference type="Gene3D" id="3.40.50.1000">
    <property type="entry name" value="HAD superfamily/HAD-like"/>
    <property type="match status" value="2"/>
</dbReference>
<dbReference type="InterPro" id="IPR023214">
    <property type="entry name" value="HAD_sf"/>
</dbReference>
<evidence type="ECO:0000313" key="1">
    <source>
        <dbReference type="EMBL" id="CAD7447703.1"/>
    </source>
</evidence>
<reference evidence="1" key="1">
    <citation type="submission" date="2020-11" db="EMBL/GenBank/DDBJ databases">
        <authorList>
            <person name="Tran Van P."/>
        </authorList>
    </citation>
    <scope>NUCLEOTIDE SEQUENCE</scope>
</reference>
<protein>
    <submittedName>
        <fullName evidence="1">Uncharacterized protein</fullName>
    </submittedName>
</protein>
<sequence length="204" mass="23158">MPMDKQFTLKSKPKRNTPNHIEEDVESILQALRNLDPEVGAVILDVDPNMNFIKMSIACQYLKIKTDCLFIIGATEEVVNIDEFSLFGPCIFNELIVKNSERNAFTVGKPGVYVKDVINKIHLITPQRTLMIGDIRYVEAPDLERPKRSSVSYQWLAQDVQLGTKCGFQTLFVLSGLDKLEDATNELYMPNYYINTLGDLLPLL</sequence>
<dbReference type="SUPFAM" id="SSF56784">
    <property type="entry name" value="HAD-like"/>
    <property type="match status" value="2"/>
</dbReference>
<dbReference type="GO" id="GO:0016791">
    <property type="term" value="F:phosphatase activity"/>
    <property type="evidence" value="ECO:0007669"/>
    <property type="project" value="TreeGrafter"/>
</dbReference>
<dbReference type="PANTHER" id="PTHR19288">
    <property type="entry name" value="4-NITROPHENYLPHOSPHATASE-RELATED"/>
    <property type="match status" value="1"/>
</dbReference>
<dbReference type="AlphaFoldDB" id="A0A7R9F6S1"/>
<accession>A0A7R9F6S1</accession>